<dbReference type="OrthoDB" id="2371100at2759"/>
<feature type="coiled-coil region" evidence="1">
    <location>
        <begin position="223"/>
        <end position="257"/>
    </location>
</feature>
<dbReference type="SUPFAM" id="SSF52047">
    <property type="entry name" value="RNI-like"/>
    <property type="match status" value="1"/>
</dbReference>
<proteinExistence type="predicted"/>
<feature type="non-terminal residue" evidence="3">
    <location>
        <position position="755"/>
    </location>
</feature>
<dbReference type="EMBL" id="JAAAHW010009795">
    <property type="protein sequence ID" value="KAF9936240.1"/>
    <property type="molecule type" value="Genomic_DNA"/>
</dbReference>
<evidence type="ECO:0000313" key="3">
    <source>
        <dbReference type="EMBL" id="KAF9936240.1"/>
    </source>
</evidence>
<name>A0A9P6IL02_9FUNG</name>
<feature type="region of interest" description="Disordered" evidence="2">
    <location>
        <begin position="1"/>
        <end position="21"/>
    </location>
</feature>
<evidence type="ECO:0000313" key="4">
    <source>
        <dbReference type="Proteomes" id="UP000749646"/>
    </source>
</evidence>
<sequence length="755" mass="85427">MSDTNESDVSQPFQLHSSTKSSEIIHIPTRLDSKSGQRVIRWKDIQQYFKRAKGLMNGRDVVLFLTDGNLEDLIPLRIAHYPGVVIEVVLGDDGTDDDCDGGQGASTIHSTLSPPSSMYSDITSAVTPAIIIRVSKDTNNLTYHDSNNNIEDSSVETHITSTQDTVTLCLTSTDDDAEDSSSCLTSTQGNRLVYNSYVRAIMSSQELQTSTIQNSMDGHFDKLQLEMKKNQSLQERLLQMQHKVEANQQEMLQLQKQALGRLAVIQNRVQALLVQTYELHEYPIPRLFVILPKPKPEGLREKLTTNPLVDQFRLYFLCECGTHTMAEGSRVPHEIHLAKHEGYDIEKPKEFFEKYGSYILTLMYMIKYGVMAAGLIVPPLTNSNILEGFDSVLKNFECFSSLVDDTIGFLQELGEGEAGSEVVAGHQPEFGKLEVLEGADLRQLESYLAIKDQGRVLGNLYRVVTTEGQVKWVCFDHYRSNYRGLATRQLQDVVEINDGKFTEETGKIKIKLASHILAKQFYNAMVKARGIQELEIKLKWDVSTEELRVLAKAVTEANVVVLEIDGSYLRGKKLEILSRERYFDPILRLASNGRIQSLRLVNFSDFFGRVDGPSSLTMAPKLRVLSIEADIPFKEPVANSFLSIILQSCPMLNSLDLRIDQRYEVHTLISRIICKLGQLELLMLNNRRLYTKVTISKGTIQSVSMKIARIRDLLPDDLEFSQKGYLEQLLVRYTPKESDERRLGDLLMKNPRIKK</sequence>
<dbReference type="Proteomes" id="UP000749646">
    <property type="component" value="Unassembled WGS sequence"/>
</dbReference>
<dbReference type="AlphaFoldDB" id="A0A9P6IL02"/>
<evidence type="ECO:0000256" key="2">
    <source>
        <dbReference type="SAM" id="MobiDB-lite"/>
    </source>
</evidence>
<reference evidence="3" key="1">
    <citation type="journal article" date="2020" name="Fungal Divers.">
        <title>Resolving the Mortierellaceae phylogeny through synthesis of multi-gene phylogenetics and phylogenomics.</title>
        <authorList>
            <person name="Vandepol N."/>
            <person name="Liber J."/>
            <person name="Desiro A."/>
            <person name="Na H."/>
            <person name="Kennedy M."/>
            <person name="Barry K."/>
            <person name="Grigoriev I.V."/>
            <person name="Miller A.N."/>
            <person name="O'Donnell K."/>
            <person name="Stajich J.E."/>
            <person name="Bonito G."/>
        </authorList>
    </citation>
    <scope>NUCLEOTIDE SEQUENCE</scope>
    <source>
        <strain evidence="3">MES-2147</strain>
    </source>
</reference>
<evidence type="ECO:0000256" key="1">
    <source>
        <dbReference type="SAM" id="Coils"/>
    </source>
</evidence>
<organism evidence="3 4">
    <name type="scientific">Modicella reniformis</name>
    <dbReference type="NCBI Taxonomy" id="1440133"/>
    <lineage>
        <taxon>Eukaryota</taxon>
        <taxon>Fungi</taxon>
        <taxon>Fungi incertae sedis</taxon>
        <taxon>Mucoromycota</taxon>
        <taxon>Mortierellomycotina</taxon>
        <taxon>Mortierellomycetes</taxon>
        <taxon>Mortierellales</taxon>
        <taxon>Mortierellaceae</taxon>
        <taxon>Modicella</taxon>
    </lineage>
</organism>
<gene>
    <name evidence="3" type="ORF">BGZ65_002616</name>
</gene>
<keyword evidence="1" id="KW-0175">Coiled coil</keyword>
<comment type="caution">
    <text evidence="3">The sequence shown here is derived from an EMBL/GenBank/DDBJ whole genome shotgun (WGS) entry which is preliminary data.</text>
</comment>
<protein>
    <submittedName>
        <fullName evidence="3">Uncharacterized protein</fullName>
    </submittedName>
</protein>
<accession>A0A9P6IL02</accession>
<keyword evidence="4" id="KW-1185">Reference proteome</keyword>